<dbReference type="InterPro" id="IPR011010">
    <property type="entry name" value="DNA_brk_join_enz"/>
</dbReference>
<dbReference type="PANTHER" id="PTHR30349">
    <property type="entry name" value="PHAGE INTEGRASE-RELATED"/>
    <property type="match status" value="1"/>
</dbReference>
<dbReference type="SUPFAM" id="SSF56349">
    <property type="entry name" value="DNA breaking-rejoining enzymes"/>
    <property type="match status" value="1"/>
</dbReference>
<dbReference type="AlphaFoldDB" id="A0A4Y8RCX5"/>
<dbReference type="InterPro" id="IPR010998">
    <property type="entry name" value="Integrase_recombinase_N"/>
</dbReference>
<dbReference type="PANTHER" id="PTHR30349:SF41">
    <property type="entry name" value="INTEGRASE_RECOMBINASE PROTEIN MJ0367-RELATED"/>
    <property type="match status" value="1"/>
</dbReference>
<evidence type="ECO:0000256" key="5">
    <source>
        <dbReference type="PROSITE-ProRule" id="PRU01248"/>
    </source>
</evidence>
<evidence type="ECO:0000259" key="6">
    <source>
        <dbReference type="PROSITE" id="PS51898"/>
    </source>
</evidence>
<dbReference type="Pfam" id="PF00589">
    <property type="entry name" value="Phage_integrase"/>
    <property type="match status" value="1"/>
</dbReference>
<comment type="similarity">
    <text evidence="1">Belongs to the 'phage' integrase family.</text>
</comment>
<evidence type="ECO:0000313" key="8">
    <source>
        <dbReference type="EMBL" id="TFF19888.1"/>
    </source>
</evidence>
<dbReference type="Gene3D" id="1.10.150.130">
    <property type="match status" value="1"/>
</dbReference>
<dbReference type="InterPro" id="IPR004107">
    <property type="entry name" value="Integrase_SAM-like_N"/>
</dbReference>
<reference evidence="8 9" key="1">
    <citation type="submission" date="2019-03" db="EMBL/GenBank/DDBJ databases">
        <title>Jiella endophytica sp. nov., a novel endophytic bacterium isolated from root of Ficus microcarpa Linn. f.</title>
        <authorList>
            <person name="Tuo L."/>
        </authorList>
    </citation>
    <scope>NUCLEOTIDE SEQUENCE [LARGE SCALE GENOMIC DNA]</scope>
    <source>
        <strain evidence="8 9">CBS5Q-3</strain>
    </source>
</reference>
<dbReference type="InterPro" id="IPR050090">
    <property type="entry name" value="Tyrosine_recombinase_XerCD"/>
</dbReference>
<dbReference type="Gene3D" id="1.10.443.10">
    <property type="entry name" value="Intergrase catalytic core"/>
    <property type="match status" value="2"/>
</dbReference>
<organism evidence="8 9">
    <name type="scientific">Jiella endophytica</name>
    <dbReference type="NCBI Taxonomy" id="2558362"/>
    <lineage>
        <taxon>Bacteria</taxon>
        <taxon>Pseudomonadati</taxon>
        <taxon>Pseudomonadota</taxon>
        <taxon>Alphaproteobacteria</taxon>
        <taxon>Hyphomicrobiales</taxon>
        <taxon>Aurantimonadaceae</taxon>
        <taxon>Jiella</taxon>
    </lineage>
</organism>
<gene>
    <name evidence="8" type="ORF">E3C22_19715</name>
</gene>
<dbReference type="PROSITE" id="PS51900">
    <property type="entry name" value="CB"/>
    <property type="match status" value="1"/>
</dbReference>
<comment type="caution">
    <text evidence="8">The sequence shown here is derived from an EMBL/GenBank/DDBJ whole genome shotgun (WGS) entry which is preliminary data.</text>
</comment>
<dbReference type="GO" id="GO:0006310">
    <property type="term" value="P:DNA recombination"/>
    <property type="evidence" value="ECO:0007669"/>
    <property type="project" value="UniProtKB-KW"/>
</dbReference>
<dbReference type="Proteomes" id="UP000298179">
    <property type="component" value="Unassembled WGS sequence"/>
</dbReference>
<dbReference type="RefSeq" id="WP_134763569.1">
    <property type="nucleotide sequence ID" value="NZ_SOZD01000006.1"/>
</dbReference>
<name>A0A4Y8RCX5_9HYPH</name>
<dbReference type="GO" id="GO:0003677">
    <property type="term" value="F:DNA binding"/>
    <property type="evidence" value="ECO:0007669"/>
    <property type="project" value="UniProtKB-UniRule"/>
</dbReference>
<evidence type="ECO:0000256" key="3">
    <source>
        <dbReference type="ARBA" id="ARBA00023125"/>
    </source>
</evidence>
<dbReference type="PROSITE" id="PS51898">
    <property type="entry name" value="TYR_RECOMBINASE"/>
    <property type="match status" value="1"/>
</dbReference>
<evidence type="ECO:0000256" key="2">
    <source>
        <dbReference type="ARBA" id="ARBA00022908"/>
    </source>
</evidence>
<evidence type="ECO:0000256" key="4">
    <source>
        <dbReference type="ARBA" id="ARBA00023172"/>
    </source>
</evidence>
<protein>
    <submittedName>
        <fullName evidence="8">Integrase</fullName>
    </submittedName>
</protein>
<keyword evidence="3 5" id="KW-0238">DNA-binding</keyword>
<keyword evidence="4" id="KW-0233">DNA recombination</keyword>
<dbReference type="InterPro" id="IPR002104">
    <property type="entry name" value="Integrase_catalytic"/>
</dbReference>
<feature type="domain" description="Core-binding (CB)" evidence="7">
    <location>
        <begin position="1"/>
        <end position="86"/>
    </location>
</feature>
<keyword evidence="9" id="KW-1185">Reference proteome</keyword>
<dbReference type="Pfam" id="PF02899">
    <property type="entry name" value="Phage_int_SAM_1"/>
    <property type="match status" value="1"/>
</dbReference>
<accession>A0A4Y8RCX5</accession>
<dbReference type="InterPro" id="IPR044068">
    <property type="entry name" value="CB"/>
</dbReference>
<evidence type="ECO:0000313" key="9">
    <source>
        <dbReference type="Proteomes" id="UP000298179"/>
    </source>
</evidence>
<evidence type="ECO:0000259" key="7">
    <source>
        <dbReference type="PROSITE" id="PS51900"/>
    </source>
</evidence>
<sequence length="296" mass="33180">MDLETLARTFLRHCESGRNLSANTLKAYRQDLSEASRFLASRGARTLSTPEGLTDYANWLANARKLAAATVKRRLAFLRALFAYAERRGLIDASPFRKAEICIRLPKRLPRCLTAAELRALFAARRGGPRALSLAILLMFTTGMRVGELVQLRREDVDLDRRTLRVRGKGDRERQVYLTNDDVVRELSAHIALTPGRSPGAPLLAGAGARIISTAWIRRHLRRLAERAGFPRRITPHMLRHSAATSLLEAGIDMRFVQRLLGHRSISTTELYTHVSDERLKQAVMSADTMRMVSGG</sequence>
<dbReference type="InterPro" id="IPR013762">
    <property type="entry name" value="Integrase-like_cat_sf"/>
</dbReference>
<dbReference type="GO" id="GO:0015074">
    <property type="term" value="P:DNA integration"/>
    <property type="evidence" value="ECO:0007669"/>
    <property type="project" value="UniProtKB-KW"/>
</dbReference>
<dbReference type="EMBL" id="SOZD01000006">
    <property type="protein sequence ID" value="TFF19888.1"/>
    <property type="molecule type" value="Genomic_DNA"/>
</dbReference>
<keyword evidence="2" id="KW-0229">DNA integration</keyword>
<feature type="domain" description="Tyr recombinase" evidence="6">
    <location>
        <begin position="108"/>
        <end position="285"/>
    </location>
</feature>
<dbReference type="OrthoDB" id="9801717at2"/>
<evidence type="ECO:0000256" key="1">
    <source>
        <dbReference type="ARBA" id="ARBA00008857"/>
    </source>
</evidence>
<proteinExistence type="inferred from homology"/>